<dbReference type="EMBL" id="JACSQT010000004">
    <property type="protein sequence ID" value="MBD7937465.1"/>
    <property type="molecule type" value="Genomic_DNA"/>
</dbReference>
<sequence>MKKTFALFGLGHFGSTMLQELNEMNVEVLAVDKDEMKVIKHRDLSTHAVCLQSLDEQSLRQIGVNNVDHAFISFGEDVQGSILTAFLLKDMGIPKIWVKAHNEYHAKVLEKIGVDRVIQPEREMAIRVARNIVSNSMVDYIELAHDYSIAEILVGKKFGGCKLKDLRMAKRFDCHIVGIQREHTFIVSPSEQEPIQMNDILIVVGKKRDIIRFEKEGA</sequence>
<feature type="domain" description="RCK N-terminal" evidence="1">
    <location>
        <begin position="2"/>
        <end position="118"/>
    </location>
</feature>
<gene>
    <name evidence="3" type="ORF">H9655_10555</name>
</gene>
<dbReference type="InterPro" id="IPR003148">
    <property type="entry name" value="RCK_N"/>
</dbReference>
<dbReference type="InterPro" id="IPR036291">
    <property type="entry name" value="NAD(P)-bd_dom_sf"/>
</dbReference>
<dbReference type="Gene3D" id="3.40.50.720">
    <property type="entry name" value="NAD(P)-binding Rossmann-like Domain"/>
    <property type="match status" value="1"/>
</dbReference>
<dbReference type="Gene3D" id="3.30.70.1450">
    <property type="entry name" value="Regulator of K+ conductance, C-terminal domain"/>
    <property type="match status" value="1"/>
</dbReference>
<evidence type="ECO:0000259" key="2">
    <source>
        <dbReference type="PROSITE" id="PS51202"/>
    </source>
</evidence>
<dbReference type="PROSITE" id="PS51202">
    <property type="entry name" value="RCK_C"/>
    <property type="match status" value="1"/>
</dbReference>
<feature type="domain" description="RCK C-terminal" evidence="2">
    <location>
        <begin position="135"/>
        <end position="218"/>
    </location>
</feature>
<dbReference type="InterPro" id="IPR036721">
    <property type="entry name" value="RCK_C_sf"/>
</dbReference>
<comment type="caution">
    <text evidence="3">The sequence shown here is derived from an EMBL/GenBank/DDBJ whole genome shotgun (WGS) entry which is preliminary data.</text>
</comment>
<dbReference type="InterPro" id="IPR050721">
    <property type="entry name" value="Trk_Ktr_HKT_K-transport"/>
</dbReference>
<name>A0ABR8QPL2_9BACI</name>
<dbReference type="Pfam" id="PF02080">
    <property type="entry name" value="TrkA_C"/>
    <property type="match status" value="1"/>
</dbReference>
<dbReference type="PROSITE" id="PS51201">
    <property type="entry name" value="RCK_N"/>
    <property type="match status" value="1"/>
</dbReference>
<evidence type="ECO:0000313" key="3">
    <source>
        <dbReference type="EMBL" id="MBD7937465.1"/>
    </source>
</evidence>
<evidence type="ECO:0000313" key="4">
    <source>
        <dbReference type="Proteomes" id="UP000657931"/>
    </source>
</evidence>
<reference evidence="3 4" key="1">
    <citation type="submission" date="2020-08" db="EMBL/GenBank/DDBJ databases">
        <title>A Genomic Blueprint of the Chicken Gut Microbiome.</title>
        <authorList>
            <person name="Gilroy R."/>
            <person name="Ravi A."/>
            <person name="Getino M."/>
            <person name="Pursley I."/>
            <person name="Horton D.L."/>
            <person name="Alikhan N.-F."/>
            <person name="Baker D."/>
            <person name="Gharbi K."/>
            <person name="Hall N."/>
            <person name="Watson M."/>
            <person name="Adriaenssens E.M."/>
            <person name="Foster-Nyarko E."/>
            <person name="Jarju S."/>
            <person name="Secka A."/>
            <person name="Antonio M."/>
            <person name="Oren A."/>
            <person name="Chaudhuri R."/>
            <person name="La Ragione R.M."/>
            <person name="Hildebrand F."/>
            <person name="Pallen M.J."/>
        </authorList>
    </citation>
    <scope>NUCLEOTIDE SEQUENCE [LARGE SCALE GENOMIC DNA]</scope>
    <source>
        <strain evidence="3 4">Sa5YUA1</strain>
    </source>
</reference>
<organism evidence="3 4">
    <name type="scientific">Cytobacillus stercorigallinarum</name>
    <dbReference type="NCBI Taxonomy" id="2762240"/>
    <lineage>
        <taxon>Bacteria</taxon>
        <taxon>Bacillati</taxon>
        <taxon>Bacillota</taxon>
        <taxon>Bacilli</taxon>
        <taxon>Bacillales</taxon>
        <taxon>Bacillaceae</taxon>
        <taxon>Cytobacillus</taxon>
    </lineage>
</organism>
<dbReference type="Proteomes" id="UP000657931">
    <property type="component" value="Unassembled WGS sequence"/>
</dbReference>
<accession>A0ABR8QPL2</accession>
<dbReference type="PANTHER" id="PTHR43833">
    <property type="entry name" value="POTASSIUM CHANNEL PROTEIN 2-RELATED-RELATED"/>
    <property type="match status" value="1"/>
</dbReference>
<dbReference type="InterPro" id="IPR006037">
    <property type="entry name" value="RCK_C"/>
</dbReference>
<dbReference type="PANTHER" id="PTHR43833:SF7">
    <property type="entry name" value="KTR SYSTEM POTASSIUM UPTAKE PROTEIN C"/>
    <property type="match status" value="1"/>
</dbReference>
<keyword evidence="4" id="KW-1185">Reference proteome</keyword>
<dbReference type="SUPFAM" id="SSF116726">
    <property type="entry name" value="TrkA C-terminal domain-like"/>
    <property type="match status" value="1"/>
</dbReference>
<dbReference type="SUPFAM" id="SSF51735">
    <property type="entry name" value="NAD(P)-binding Rossmann-fold domains"/>
    <property type="match status" value="1"/>
</dbReference>
<proteinExistence type="predicted"/>
<dbReference type="Pfam" id="PF02254">
    <property type="entry name" value="TrkA_N"/>
    <property type="match status" value="1"/>
</dbReference>
<protein>
    <submittedName>
        <fullName evidence="3">TrkA family potassium uptake protein</fullName>
    </submittedName>
</protein>
<evidence type="ECO:0000259" key="1">
    <source>
        <dbReference type="PROSITE" id="PS51201"/>
    </source>
</evidence>
<dbReference type="RefSeq" id="WP_191813716.1">
    <property type="nucleotide sequence ID" value="NZ_JACSQT010000004.1"/>
</dbReference>